<dbReference type="FunFam" id="1.10.10.10:FF:000001">
    <property type="entry name" value="LysR family transcriptional regulator"/>
    <property type="match status" value="1"/>
</dbReference>
<name>A0A109K048_9BRAD</name>
<dbReference type="PANTHER" id="PTHR30293">
    <property type="entry name" value="TRANSCRIPTIONAL REGULATORY PROTEIN NAC-RELATED"/>
    <property type="match status" value="1"/>
</dbReference>
<evidence type="ECO:0000313" key="9">
    <source>
        <dbReference type="Proteomes" id="UP000057737"/>
    </source>
</evidence>
<evidence type="ECO:0000256" key="4">
    <source>
        <dbReference type="ARBA" id="ARBA00023125"/>
    </source>
</evidence>
<proteinExistence type="inferred from homology"/>
<evidence type="ECO:0000256" key="5">
    <source>
        <dbReference type="ARBA" id="ARBA00023159"/>
    </source>
</evidence>
<dbReference type="Pfam" id="PF03466">
    <property type="entry name" value="LysR_substrate"/>
    <property type="match status" value="1"/>
</dbReference>
<gene>
    <name evidence="8" type="ORF">AS156_36285</name>
</gene>
<keyword evidence="5" id="KW-0010">Activator</keyword>
<dbReference type="PRINTS" id="PR00039">
    <property type="entry name" value="HTHLYSR"/>
</dbReference>
<dbReference type="GO" id="GO:0003700">
    <property type="term" value="F:DNA-binding transcription factor activity"/>
    <property type="evidence" value="ECO:0007669"/>
    <property type="project" value="InterPro"/>
</dbReference>
<dbReference type="Gene3D" id="1.10.10.10">
    <property type="entry name" value="Winged helix-like DNA-binding domain superfamily/Winged helix DNA-binding domain"/>
    <property type="match status" value="1"/>
</dbReference>
<dbReference type="Pfam" id="PF00126">
    <property type="entry name" value="HTH_1"/>
    <property type="match status" value="1"/>
</dbReference>
<reference evidence="8 9" key="1">
    <citation type="submission" date="2015-11" db="EMBL/GenBank/DDBJ databases">
        <title>Draft Genome Sequence of the Strain BR 10303 (Bradyrhizobium sp.) isolated from nodules of Centrolobium paraense.</title>
        <authorList>
            <person name="Zelli J.E."/>
            <person name="Simoes-Araujo J.L."/>
            <person name="Barauna A.C."/>
            <person name="Silva K."/>
        </authorList>
    </citation>
    <scope>NUCLEOTIDE SEQUENCE [LARGE SCALE GENOMIC DNA]</scope>
    <source>
        <strain evidence="8 9">BR 10303</strain>
    </source>
</reference>
<dbReference type="PANTHER" id="PTHR30293:SF0">
    <property type="entry name" value="NITROGEN ASSIMILATION REGULATORY PROTEIN NAC"/>
    <property type="match status" value="1"/>
</dbReference>
<feature type="domain" description="HTH lysR-type" evidence="7">
    <location>
        <begin position="6"/>
        <end position="63"/>
    </location>
</feature>
<keyword evidence="9" id="KW-1185">Reference proteome</keyword>
<dbReference type="SUPFAM" id="SSF53850">
    <property type="entry name" value="Periplasmic binding protein-like II"/>
    <property type="match status" value="1"/>
</dbReference>
<keyword evidence="4" id="KW-0238">DNA-binding</keyword>
<keyword evidence="6" id="KW-0804">Transcription</keyword>
<dbReference type="InterPro" id="IPR036388">
    <property type="entry name" value="WH-like_DNA-bd_sf"/>
</dbReference>
<organism evidence="8 9">
    <name type="scientific">Bradyrhizobium macuxiense</name>
    <dbReference type="NCBI Taxonomy" id="1755647"/>
    <lineage>
        <taxon>Bacteria</taxon>
        <taxon>Pseudomonadati</taxon>
        <taxon>Pseudomonadota</taxon>
        <taxon>Alphaproteobacteria</taxon>
        <taxon>Hyphomicrobiales</taxon>
        <taxon>Nitrobacteraceae</taxon>
        <taxon>Bradyrhizobium</taxon>
    </lineage>
</organism>
<dbReference type="PROSITE" id="PS50931">
    <property type="entry name" value="HTH_LYSR"/>
    <property type="match status" value="1"/>
</dbReference>
<dbReference type="GO" id="GO:0003677">
    <property type="term" value="F:DNA binding"/>
    <property type="evidence" value="ECO:0007669"/>
    <property type="project" value="UniProtKB-KW"/>
</dbReference>
<evidence type="ECO:0000256" key="1">
    <source>
        <dbReference type="ARBA" id="ARBA00003502"/>
    </source>
</evidence>
<protein>
    <recommendedName>
        <fullName evidence="7">HTH lysR-type domain-containing protein</fullName>
    </recommendedName>
</protein>
<evidence type="ECO:0000256" key="3">
    <source>
        <dbReference type="ARBA" id="ARBA00023015"/>
    </source>
</evidence>
<dbReference type="Proteomes" id="UP000057737">
    <property type="component" value="Unassembled WGS sequence"/>
</dbReference>
<dbReference type="GO" id="GO:2000142">
    <property type="term" value="P:regulation of DNA-templated transcription initiation"/>
    <property type="evidence" value="ECO:0007669"/>
    <property type="project" value="TreeGrafter"/>
</dbReference>
<sequence>MSPNFLQLRHLRYFLGIVDAGSFTGAAGMLHVAQPALSQQMAALEAELGVELLQRSQRGIRPTAAGEIFYREAASIIGQVEQLDRVVRSAAGEPEGLVRLGMSSGFAVCWACDFMEACRMILPKVHLRLVAGDIVRMRSLIASRALDLCFLLEDEPIQGLSRQPLFHQPLSLVGPVFAEDVTHTISLERLAHLPLVLPTRPNTVRSALDRALQEVGLTPNCIAEVDTFASALSLVNAGIGNVIVPKIVFSDMPGHGRLRLISIDPPIHVTACLISSGNTPLPFAAQAVGDLLTTHVKLALRKDSKKKEG</sequence>
<accession>A0A109K048</accession>
<dbReference type="SUPFAM" id="SSF46785">
    <property type="entry name" value="Winged helix' DNA-binding domain"/>
    <property type="match status" value="1"/>
</dbReference>
<comment type="function">
    <text evidence="1">NodD regulates the expression of the nodABCFE genes which encode other nodulation proteins. NodD is also a negative regulator of its own expression. Binds flavonoids as inducers.</text>
</comment>
<dbReference type="InterPro" id="IPR036390">
    <property type="entry name" value="WH_DNA-bd_sf"/>
</dbReference>
<keyword evidence="3" id="KW-0805">Transcription regulation</keyword>
<dbReference type="InterPro" id="IPR000847">
    <property type="entry name" value="LysR_HTH_N"/>
</dbReference>
<dbReference type="EMBL" id="LNCU01000039">
    <property type="protein sequence ID" value="KWV58255.1"/>
    <property type="molecule type" value="Genomic_DNA"/>
</dbReference>
<evidence type="ECO:0000313" key="8">
    <source>
        <dbReference type="EMBL" id="KWV58255.1"/>
    </source>
</evidence>
<evidence type="ECO:0000256" key="2">
    <source>
        <dbReference type="ARBA" id="ARBA00009437"/>
    </source>
</evidence>
<dbReference type="InterPro" id="IPR005119">
    <property type="entry name" value="LysR_subst-bd"/>
</dbReference>
<comment type="similarity">
    <text evidence="2">Belongs to the LysR transcriptional regulatory family.</text>
</comment>
<comment type="caution">
    <text evidence="8">The sequence shown here is derived from an EMBL/GenBank/DDBJ whole genome shotgun (WGS) entry which is preliminary data.</text>
</comment>
<dbReference type="AlphaFoldDB" id="A0A109K048"/>
<evidence type="ECO:0000256" key="6">
    <source>
        <dbReference type="ARBA" id="ARBA00023163"/>
    </source>
</evidence>
<evidence type="ECO:0000259" key="7">
    <source>
        <dbReference type="PROSITE" id="PS50931"/>
    </source>
</evidence>
<dbReference type="Gene3D" id="3.40.190.290">
    <property type="match status" value="1"/>
</dbReference>